<feature type="region of interest" description="Disordered" evidence="1">
    <location>
        <begin position="348"/>
        <end position="382"/>
    </location>
</feature>
<feature type="compositionally biased region" description="Polar residues" evidence="1">
    <location>
        <begin position="86"/>
        <end position="101"/>
    </location>
</feature>
<evidence type="ECO:0000313" key="2">
    <source>
        <dbReference type="EMBL" id="PVI08635.1"/>
    </source>
</evidence>
<keyword evidence="3" id="KW-1185">Reference proteome</keyword>
<sequence length="436" mass="50635">MADNNDTGMLEALLNQLQASSDALDTHLATLEEPTSGATWETYQAMLKRQKELHTLLQTNRAILEERKFTETTEHNTKYNKHVSMSRYNETDAGSGSSPENAPNERPRLTLRVTNPDPSPSRSDGERSDKENSSVRFLVYDGRNRLRQVPTHEEQKPDNEVVVKTHQIVPLVHNYDTQIQHCFSLNRIHTDRILSSDHILLLNRVLNQDGNEDVLQEEFTQFSSEMLKIGYVVEARLKSIMDEREIHIRSVRKDEDESSEKNDQQQGDDLDSALPESCVVDGCNIGCPLRYGDTESAKQWQERMKRRFEANDRINERIRRVREILEFRRRVVRPTLVEMIDPRMEALEREKKQNEAEDKTQQKDKGATATKDATKDATEKDGNIVDKIMRYDIWRHFQKLGRGRSSERSAESERAKSKERSRSWGRRSKSEDRGRK</sequence>
<feature type="compositionally biased region" description="Basic and acidic residues" evidence="1">
    <location>
        <begin position="250"/>
        <end position="263"/>
    </location>
</feature>
<organism evidence="2 3">
    <name type="scientific">Periconia macrospinosa</name>
    <dbReference type="NCBI Taxonomy" id="97972"/>
    <lineage>
        <taxon>Eukaryota</taxon>
        <taxon>Fungi</taxon>
        <taxon>Dikarya</taxon>
        <taxon>Ascomycota</taxon>
        <taxon>Pezizomycotina</taxon>
        <taxon>Dothideomycetes</taxon>
        <taxon>Pleosporomycetidae</taxon>
        <taxon>Pleosporales</taxon>
        <taxon>Massarineae</taxon>
        <taxon>Periconiaceae</taxon>
        <taxon>Periconia</taxon>
    </lineage>
</organism>
<gene>
    <name evidence="2" type="ORF">DM02DRAFT_647971</name>
</gene>
<reference evidence="2 3" key="1">
    <citation type="journal article" date="2018" name="Sci. Rep.">
        <title>Comparative genomics provides insights into the lifestyle and reveals functional heterogeneity of dark septate endophytic fungi.</title>
        <authorList>
            <person name="Knapp D.G."/>
            <person name="Nemeth J.B."/>
            <person name="Barry K."/>
            <person name="Hainaut M."/>
            <person name="Henrissat B."/>
            <person name="Johnson J."/>
            <person name="Kuo A."/>
            <person name="Lim J.H.P."/>
            <person name="Lipzen A."/>
            <person name="Nolan M."/>
            <person name="Ohm R.A."/>
            <person name="Tamas L."/>
            <person name="Grigoriev I.V."/>
            <person name="Spatafora J.W."/>
            <person name="Nagy L.G."/>
            <person name="Kovacs G.M."/>
        </authorList>
    </citation>
    <scope>NUCLEOTIDE SEQUENCE [LARGE SCALE GENOMIC DNA]</scope>
    <source>
        <strain evidence="2 3">DSE2036</strain>
    </source>
</reference>
<feature type="region of interest" description="Disordered" evidence="1">
    <location>
        <begin position="401"/>
        <end position="436"/>
    </location>
</feature>
<name>A0A2V1EGZ7_9PLEO</name>
<feature type="region of interest" description="Disordered" evidence="1">
    <location>
        <begin position="74"/>
        <end position="135"/>
    </location>
</feature>
<protein>
    <submittedName>
        <fullName evidence="2">Uncharacterized protein</fullName>
    </submittedName>
</protein>
<feature type="compositionally biased region" description="Basic and acidic residues" evidence="1">
    <location>
        <begin position="123"/>
        <end position="133"/>
    </location>
</feature>
<dbReference type="EMBL" id="KZ805300">
    <property type="protein sequence ID" value="PVI08635.1"/>
    <property type="molecule type" value="Genomic_DNA"/>
</dbReference>
<feature type="compositionally biased region" description="Basic and acidic residues" evidence="1">
    <location>
        <begin position="404"/>
        <end position="436"/>
    </location>
</feature>
<accession>A0A2V1EGZ7</accession>
<dbReference type="Proteomes" id="UP000244855">
    <property type="component" value="Unassembled WGS sequence"/>
</dbReference>
<evidence type="ECO:0000256" key="1">
    <source>
        <dbReference type="SAM" id="MobiDB-lite"/>
    </source>
</evidence>
<feature type="region of interest" description="Disordered" evidence="1">
    <location>
        <begin position="250"/>
        <end position="273"/>
    </location>
</feature>
<evidence type="ECO:0000313" key="3">
    <source>
        <dbReference type="Proteomes" id="UP000244855"/>
    </source>
</evidence>
<proteinExistence type="predicted"/>
<dbReference type="AlphaFoldDB" id="A0A2V1EGZ7"/>